<dbReference type="PANTHER" id="PTHR30532">
    <property type="entry name" value="IRON III DICITRATE-BINDING PERIPLASMIC PROTEIN"/>
    <property type="match status" value="1"/>
</dbReference>
<dbReference type="PANTHER" id="PTHR30532:SF1">
    <property type="entry name" value="IRON(3+)-HYDROXAMATE-BINDING PROTEIN FHUD"/>
    <property type="match status" value="1"/>
</dbReference>
<feature type="compositionally biased region" description="Basic and acidic residues" evidence="8">
    <location>
        <begin position="34"/>
        <end position="43"/>
    </location>
</feature>
<reference evidence="11 12" key="1">
    <citation type="submission" date="2023-07" db="EMBL/GenBank/DDBJ databases">
        <title>Genomic Encyclopedia of Type Strains, Phase IV (KMG-IV): sequencing the most valuable type-strain genomes for metagenomic binning, comparative biology and taxonomic classification.</title>
        <authorList>
            <person name="Goeker M."/>
        </authorList>
    </citation>
    <scope>NUCLEOTIDE SEQUENCE [LARGE SCALE GENOMIC DNA]</scope>
    <source>
        <strain evidence="11 12">DSM 23837</strain>
    </source>
</reference>
<feature type="chain" id="PRO_5045726457" evidence="9">
    <location>
        <begin position="28"/>
        <end position="338"/>
    </location>
</feature>
<evidence type="ECO:0000256" key="5">
    <source>
        <dbReference type="ARBA" id="ARBA00023139"/>
    </source>
</evidence>
<keyword evidence="5" id="KW-0564">Palmitate</keyword>
<dbReference type="Proteomes" id="UP001223586">
    <property type="component" value="Unassembled WGS sequence"/>
</dbReference>
<sequence length="338" mass="37329">MKQVFSNHGRKIASILSILLLATSFLAACSSKSEGTEQAKQKTTDSASSSKTAADSSKEKINAYPLTVTDELGNKVTIPTKPTRIFAPVMEDSLVALGIKPVLQWANSVQPQLYLQDQLSDIPEINFTSGHPPAGEAIMAYEPDLIVLHHANYAKNDVYEQYSKIAPTYVFKNASGDLNSSIQVLGQLLDEQDKAEQALQNYNKKMKEARSKLASITKGKKVVLIRFNQKGTFFMGYDSFGGYVLTHELGFEQSDMVKDGALEVSFEILPELDADYIFLVNGNMAEDYLKELKESKIWQSMPAVKNGQAYEVSGDYWGYGGVIAHEKVIEEAMGFLLP</sequence>
<feature type="domain" description="Fe/B12 periplasmic-binding" evidence="10">
    <location>
        <begin position="82"/>
        <end position="338"/>
    </location>
</feature>
<feature type="signal peptide" evidence="9">
    <location>
        <begin position="1"/>
        <end position="27"/>
    </location>
</feature>
<dbReference type="PROSITE" id="PS50983">
    <property type="entry name" value="FE_B12_PBP"/>
    <property type="match status" value="1"/>
</dbReference>
<dbReference type="RefSeq" id="WP_307229860.1">
    <property type="nucleotide sequence ID" value="NZ_JAUSTT010000014.1"/>
</dbReference>
<evidence type="ECO:0000256" key="1">
    <source>
        <dbReference type="ARBA" id="ARBA00004193"/>
    </source>
</evidence>
<comment type="subcellular location">
    <subcellularLocation>
        <location evidence="1">Cell membrane</location>
        <topology evidence="1">Lipid-anchor</topology>
    </subcellularLocation>
</comment>
<dbReference type="PROSITE" id="PS51257">
    <property type="entry name" value="PROKAR_LIPOPROTEIN"/>
    <property type="match status" value="1"/>
</dbReference>
<gene>
    <name evidence="11" type="ORF">J2S08_002446</name>
</gene>
<feature type="coiled-coil region" evidence="7">
    <location>
        <begin position="185"/>
        <end position="219"/>
    </location>
</feature>
<comment type="similarity">
    <text evidence="2">Belongs to the bacterial solute-binding protein 8 family.</text>
</comment>
<dbReference type="EMBL" id="JAUSTT010000014">
    <property type="protein sequence ID" value="MDQ0176588.1"/>
    <property type="molecule type" value="Genomic_DNA"/>
</dbReference>
<dbReference type="InterPro" id="IPR051313">
    <property type="entry name" value="Bact_iron-sidero_bind"/>
</dbReference>
<keyword evidence="12" id="KW-1185">Reference proteome</keyword>
<evidence type="ECO:0000256" key="4">
    <source>
        <dbReference type="ARBA" id="ARBA00022729"/>
    </source>
</evidence>
<dbReference type="SUPFAM" id="SSF53807">
    <property type="entry name" value="Helical backbone' metal receptor"/>
    <property type="match status" value="1"/>
</dbReference>
<evidence type="ECO:0000256" key="2">
    <source>
        <dbReference type="ARBA" id="ARBA00008814"/>
    </source>
</evidence>
<evidence type="ECO:0000256" key="6">
    <source>
        <dbReference type="ARBA" id="ARBA00023288"/>
    </source>
</evidence>
<feature type="region of interest" description="Disordered" evidence="8">
    <location>
        <begin position="33"/>
        <end position="56"/>
    </location>
</feature>
<evidence type="ECO:0000259" key="10">
    <source>
        <dbReference type="PROSITE" id="PS50983"/>
    </source>
</evidence>
<keyword evidence="4 9" id="KW-0732">Signal</keyword>
<proteinExistence type="inferred from homology"/>
<evidence type="ECO:0000256" key="3">
    <source>
        <dbReference type="ARBA" id="ARBA00022448"/>
    </source>
</evidence>
<dbReference type="InterPro" id="IPR002491">
    <property type="entry name" value="ABC_transptr_periplasmic_BD"/>
</dbReference>
<organism evidence="11 12">
    <name type="scientific">Bacillus chungangensis</name>
    <dbReference type="NCBI Taxonomy" id="587633"/>
    <lineage>
        <taxon>Bacteria</taxon>
        <taxon>Bacillati</taxon>
        <taxon>Bacillota</taxon>
        <taxon>Bacilli</taxon>
        <taxon>Bacillales</taxon>
        <taxon>Bacillaceae</taxon>
        <taxon>Bacillus</taxon>
    </lineage>
</organism>
<evidence type="ECO:0000256" key="7">
    <source>
        <dbReference type="SAM" id="Coils"/>
    </source>
</evidence>
<evidence type="ECO:0000313" key="12">
    <source>
        <dbReference type="Proteomes" id="UP001223586"/>
    </source>
</evidence>
<accession>A0ABT9WTG7</accession>
<keyword evidence="7" id="KW-0175">Coiled coil</keyword>
<keyword evidence="3" id="KW-0813">Transport</keyword>
<feature type="compositionally biased region" description="Low complexity" evidence="8">
    <location>
        <begin position="44"/>
        <end position="55"/>
    </location>
</feature>
<comment type="caution">
    <text evidence="11">The sequence shown here is derived from an EMBL/GenBank/DDBJ whole genome shotgun (WGS) entry which is preliminary data.</text>
</comment>
<name>A0ABT9WTG7_9BACI</name>
<keyword evidence="6" id="KW-0449">Lipoprotein</keyword>
<evidence type="ECO:0000256" key="9">
    <source>
        <dbReference type="SAM" id="SignalP"/>
    </source>
</evidence>
<evidence type="ECO:0000256" key="8">
    <source>
        <dbReference type="SAM" id="MobiDB-lite"/>
    </source>
</evidence>
<evidence type="ECO:0000313" key="11">
    <source>
        <dbReference type="EMBL" id="MDQ0176588.1"/>
    </source>
</evidence>
<dbReference type="Gene3D" id="3.40.50.1980">
    <property type="entry name" value="Nitrogenase molybdenum iron protein domain"/>
    <property type="match status" value="2"/>
</dbReference>
<dbReference type="Pfam" id="PF01497">
    <property type="entry name" value="Peripla_BP_2"/>
    <property type="match status" value="1"/>
</dbReference>
<protein>
    <submittedName>
        <fullName evidence="11">Iron complex transport system substrate-binding protein</fullName>
    </submittedName>
</protein>